<dbReference type="PANTHER" id="PTHR43793">
    <property type="entry name" value="FAD SYNTHASE"/>
    <property type="match status" value="1"/>
</dbReference>
<dbReference type="Gene3D" id="3.40.50.720">
    <property type="entry name" value="NAD(P)-binding Rossmann-like Domain"/>
    <property type="match status" value="1"/>
</dbReference>
<dbReference type="RefSeq" id="WP_326831138.1">
    <property type="nucleotide sequence ID" value="NZ_VULN01000017.1"/>
</dbReference>
<dbReference type="GO" id="GO:0016779">
    <property type="term" value="F:nucleotidyltransferase activity"/>
    <property type="evidence" value="ECO:0007669"/>
    <property type="project" value="UniProtKB-KW"/>
</dbReference>
<evidence type="ECO:0000256" key="1">
    <source>
        <dbReference type="ARBA" id="ARBA00022679"/>
    </source>
</evidence>
<dbReference type="InterPro" id="IPR004821">
    <property type="entry name" value="Cyt_trans-like"/>
</dbReference>
<dbReference type="InterPro" id="IPR000683">
    <property type="entry name" value="Gfo/Idh/MocA-like_OxRdtase_N"/>
</dbReference>
<evidence type="ECO:0000259" key="3">
    <source>
        <dbReference type="Pfam" id="PF01408"/>
    </source>
</evidence>
<name>A0A6N7W0P5_ACIFE</name>
<dbReference type="NCBIfam" id="TIGR00125">
    <property type="entry name" value="cyt_tran_rel"/>
    <property type="match status" value="1"/>
</dbReference>
<evidence type="ECO:0000256" key="2">
    <source>
        <dbReference type="ARBA" id="ARBA00022695"/>
    </source>
</evidence>
<dbReference type="InterPro" id="IPR050385">
    <property type="entry name" value="Archaeal_FAD_synthase"/>
</dbReference>
<organism evidence="5 6">
    <name type="scientific">Acidaminococcus fermentans</name>
    <dbReference type="NCBI Taxonomy" id="905"/>
    <lineage>
        <taxon>Bacteria</taxon>
        <taxon>Bacillati</taxon>
        <taxon>Bacillota</taxon>
        <taxon>Negativicutes</taxon>
        <taxon>Acidaminococcales</taxon>
        <taxon>Acidaminococcaceae</taxon>
        <taxon>Acidaminococcus</taxon>
    </lineage>
</organism>
<dbReference type="Pfam" id="PF01467">
    <property type="entry name" value="CTP_transf_like"/>
    <property type="match status" value="1"/>
</dbReference>
<proteinExistence type="predicted"/>
<comment type="caution">
    <text evidence="5">The sequence shown here is derived from an EMBL/GenBank/DDBJ whole genome shotgun (WGS) entry which is preliminary data.</text>
</comment>
<sequence length="453" mass="51718">MKTVITYGTYDLLHYGHIRLLERAKALGDYLIVGVTSDDYDKTRGKINNKQSLMERMAAVKATGLADKIIVEEYEGQKIDDIKRYGVDVFTVGSDWKGKFDYLKQYCDVIYLPRTEGISSSQLRAKENELSIGIMGQTSFWWKFVNECKFVNGLYFGGICTERNQFDSIQKQAADKNLEIPFLTDQYDDFLDKVDAVYIISKPEQHYEQIKKALNKKKNVLCEAPITESVKDTQELFSLAEKQGCILMEAIKTAYATAYERVLLVAQSGRIGRIVSIDATCTSLKDGMGEPGAKLNWHWNSMEAWGPTAMLPVFQLLGTDYSQKLIVSHYLDEAKKYDGYTKINFLYPHATATVQVAKAAKSEGELIITGEKGYIYVPAPWWKTDYFEVRYENPQDNLRYFYQLDGEGIRYEVVAFVRSIETKKNGTYIDEKVSLAISKVIEDCKMHKDVVEI</sequence>
<dbReference type="GO" id="GO:0000166">
    <property type="term" value="F:nucleotide binding"/>
    <property type="evidence" value="ECO:0007669"/>
    <property type="project" value="InterPro"/>
</dbReference>
<dbReference type="SUPFAM" id="SSF55347">
    <property type="entry name" value="Glyceraldehyde-3-phosphate dehydrogenase-like, C-terminal domain"/>
    <property type="match status" value="1"/>
</dbReference>
<feature type="domain" description="Gfo/Idh/MocA-like oxidoreductase N-terminal" evidence="3">
    <location>
        <begin position="170"/>
        <end position="249"/>
    </location>
</feature>
<dbReference type="PANTHER" id="PTHR43793:SF1">
    <property type="entry name" value="FAD SYNTHASE"/>
    <property type="match status" value="1"/>
</dbReference>
<evidence type="ECO:0000313" key="5">
    <source>
        <dbReference type="EMBL" id="MSS82951.1"/>
    </source>
</evidence>
<protein>
    <submittedName>
        <fullName evidence="5">Adenylyltransferase/cytidyltransferase family protein</fullName>
    </submittedName>
</protein>
<evidence type="ECO:0000313" key="6">
    <source>
        <dbReference type="Proteomes" id="UP000441455"/>
    </source>
</evidence>
<dbReference type="SUPFAM" id="SSF52374">
    <property type="entry name" value="Nucleotidylyl transferase"/>
    <property type="match status" value="1"/>
</dbReference>
<dbReference type="InterPro" id="IPR036291">
    <property type="entry name" value="NAD(P)-bd_dom_sf"/>
</dbReference>
<keyword evidence="1 5" id="KW-0808">Transferase</keyword>
<reference evidence="5 6" key="1">
    <citation type="submission" date="2019-08" db="EMBL/GenBank/DDBJ databases">
        <title>In-depth cultivation of the pig gut microbiome towards novel bacterial diversity and tailored functional studies.</title>
        <authorList>
            <person name="Wylensek D."/>
            <person name="Hitch T.C.A."/>
            <person name="Clavel T."/>
        </authorList>
    </citation>
    <scope>NUCLEOTIDE SEQUENCE [LARGE SCALE GENOMIC DNA]</scope>
    <source>
        <strain evidence="5 6">WCA-389-WT-5B</strain>
    </source>
</reference>
<dbReference type="Pfam" id="PF01408">
    <property type="entry name" value="GFO_IDH_MocA"/>
    <property type="match status" value="1"/>
</dbReference>
<evidence type="ECO:0000259" key="4">
    <source>
        <dbReference type="Pfam" id="PF01467"/>
    </source>
</evidence>
<dbReference type="Gene3D" id="3.40.50.620">
    <property type="entry name" value="HUPs"/>
    <property type="match status" value="1"/>
</dbReference>
<dbReference type="EMBL" id="VULN01000017">
    <property type="protein sequence ID" value="MSS82951.1"/>
    <property type="molecule type" value="Genomic_DNA"/>
</dbReference>
<dbReference type="SUPFAM" id="SSF51735">
    <property type="entry name" value="NAD(P)-binding Rossmann-fold domains"/>
    <property type="match status" value="1"/>
</dbReference>
<accession>A0A6N7W0P5</accession>
<dbReference type="Gene3D" id="3.30.360.10">
    <property type="entry name" value="Dihydrodipicolinate Reductase, domain 2"/>
    <property type="match status" value="1"/>
</dbReference>
<gene>
    <name evidence="5" type="ORF">FX155_10155</name>
</gene>
<keyword evidence="2 5" id="KW-0548">Nucleotidyltransferase</keyword>
<dbReference type="AlphaFoldDB" id="A0A6N7W0P5"/>
<dbReference type="Proteomes" id="UP000441455">
    <property type="component" value="Unassembled WGS sequence"/>
</dbReference>
<dbReference type="InterPro" id="IPR014729">
    <property type="entry name" value="Rossmann-like_a/b/a_fold"/>
</dbReference>
<feature type="domain" description="Cytidyltransferase-like" evidence="4">
    <location>
        <begin position="5"/>
        <end position="125"/>
    </location>
</feature>